<comment type="caution">
    <text evidence="1">The sequence shown here is derived from an EMBL/GenBank/DDBJ whole genome shotgun (WGS) entry which is preliminary data.</text>
</comment>
<evidence type="ECO:0000313" key="1">
    <source>
        <dbReference type="EMBL" id="NUB46066.1"/>
    </source>
</evidence>
<dbReference type="AlphaFoldDB" id="A0A8X8H9E2"/>
<protein>
    <recommendedName>
        <fullName evidence="3">DUF1127 domain-containing protein</fullName>
    </recommendedName>
</protein>
<gene>
    <name evidence="1" type="ORF">GEU84_016835</name>
</gene>
<evidence type="ECO:0008006" key="3">
    <source>
        <dbReference type="Google" id="ProtNLM"/>
    </source>
</evidence>
<proteinExistence type="predicted"/>
<sequence>MTLTLNDDTLRPAEAVEALIARFGIWRVAAALAGQMLRPRLPDLHHLPDHLRRDIGLPDLPARRADQVWQRDGGPRADPAFRK</sequence>
<dbReference type="RefSeq" id="WP_152828238.1">
    <property type="nucleotide sequence ID" value="NZ_WHUT02000011.1"/>
</dbReference>
<evidence type="ECO:0000313" key="2">
    <source>
        <dbReference type="Proteomes" id="UP000484076"/>
    </source>
</evidence>
<dbReference type="Proteomes" id="UP000484076">
    <property type="component" value="Unassembled WGS sequence"/>
</dbReference>
<keyword evidence="2" id="KW-1185">Reference proteome</keyword>
<reference evidence="1" key="1">
    <citation type="submission" date="2020-05" db="EMBL/GenBank/DDBJ databases">
        <title>Fertoebacter nigrum gen. nov., sp. nov., a new member of the family Rhodobacteraceae.</title>
        <authorList>
            <person name="Szuroczki S."/>
            <person name="Abbaszade G."/>
            <person name="Buni D."/>
            <person name="Schumann P."/>
            <person name="Toth E."/>
        </authorList>
    </citation>
    <scope>NUCLEOTIDE SEQUENCE</scope>
    <source>
        <strain evidence="1">RG-N-1a</strain>
    </source>
</reference>
<name>A0A8X8H9E2_9RHOB</name>
<dbReference type="EMBL" id="WHUT02000011">
    <property type="protein sequence ID" value="NUB46066.1"/>
    <property type="molecule type" value="Genomic_DNA"/>
</dbReference>
<accession>A0A8X8H9E2</accession>
<organism evidence="1 2">
    <name type="scientific">Fertoeibacter niger</name>
    <dbReference type="NCBI Taxonomy" id="2656921"/>
    <lineage>
        <taxon>Bacteria</taxon>
        <taxon>Pseudomonadati</taxon>
        <taxon>Pseudomonadota</taxon>
        <taxon>Alphaproteobacteria</taxon>
        <taxon>Rhodobacterales</taxon>
        <taxon>Paracoccaceae</taxon>
        <taxon>Fertoeibacter</taxon>
    </lineage>
</organism>